<evidence type="ECO:0000256" key="2">
    <source>
        <dbReference type="ARBA" id="ARBA00004651"/>
    </source>
</evidence>
<dbReference type="InterPro" id="IPR051408">
    <property type="entry name" value="Phosphate_transprt_permease"/>
</dbReference>
<dbReference type="GO" id="GO:0035435">
    <property type="term" value="P:phosphate ion transmembrane transport"/>
    <property type="evidence" value="ECO:0007669"/>
    <property type="project" value="InterPro"/>
</dbReference>
<dbReference type="PROSITE" id="PS50928">
    <property type="entry name" value="ABC_TM1"/>
    <property type="match status" value="1"/>
</dbReference>
<dbReference type="NCBIfam" id="TIGR00974">
    <property type="entry name" value="3a0107s02c"/>
    <property type="match status" value="1"/>
</dbReference>
<evidence type="ECO:0000256" key="9">
    <source>
        <dbReference type="ARBA" id="ARBA00023136"/>
    </source>
</evidence>
<keyword evidence="9 10" id="KW-0472">Membrane</keyword>
<keyword evidence="15" id="KW-1185">Reference proteome</keyword>
<dbReference type="RefSeq" id="WP_103432227.1">
    <property type="nucleotide sequence ID" value="NZ_PPXD01000001.1"/>
</dbReference>
<keyword evidence="5 10" id="KW-1003">Cell membrane</keyword>
<feature type="transmembrane region" description="Helical" evidence="10">
    <location>
        <begin position="210"/>
        <end position="229"/>
    </location>
</feature>
<evidence type="ECO:0000313" key="14">
    <source>
        <dbReference type="Proteomes" id="UP000237104"/>
    </source>
</evidence>
<dbReference type="GO" id="GO:0005886">
    <property type="term" value="C:plasma membrane"/>
    <property type="evidence" value="ECO:0007669"/>
    <property type="project" value="UniProtKB-SubCell"/>
</dbReference>
<evidence type="ECO:0000256" key="7">
    <source>
        <dbReference type="ARBA" id="ARBA00022692"/>
    </source>
</evidence>
<gene>
    <name evidence="12" type="primary">pstA</name>
    <name evidence="12" type="ORF">C3B59_16070</name>
    <name evidence="13" type="ORF">C3B61_01100</name>
</gene>
<comment type="caution">
    <text evidence="12">The sequence shown here is derived from an EMBL/GenBank/DDBJ whole genome shotgun (WGS) entry which is preliminary data.</text>
</comment>
<organism evidence="12 14">
    <name type="scientific">Cryobacterium zongtaii</name>
    <dbReference type="NCBI Taxonomy" id="1259217"/>
    <lineage>
        <taxon>Bacteria</taxon>
        <taxon>Bacillati</taxon>
        <taxon>Actinomycetota</taxon>
        <taxon>Actinomycetes</taxon>
        <taxon>Micrococcales</taxon>
        <taxon>Microbacteriaceae</taxon>
        <taxon>Cryobacterium</taxon>
    </lineage>
</organism>
<dbReference type="AlphaFoldDB" id="A0A2S3Z6H0"/>
<evidence type="ECO:0000256" key="8">
    <source>
        <dbReference type="ARBA" id="ARBA00022989"/>
    </source>
</evidence>
<name>A0A2S3Z6H0_9MICO</name>
<evidence type="ECO:0000256" key="5">
    <source>
        <dbReference type="ARBA" id="ARBA00022475"/>
    </source>
</evidence>
<dbReference type="PANTHER" id="PTHR42922:SF1">
    <property type="entry name" value="PHOSPHATE TRANSPORT SYSTEM PERMEASE PROTEIN PSTA"/>
    <property type="match status" value="1"/>
</dbReference>
<dbReference type="SUPFAM" id="SSF161098">
    <property type="entry name" value="MetI-like"/>
    <property type="match status" value="1"/>
</dbReference>
<dbReference type="InterPro" id="IPR035906">
    <property type="entry name" value="MetI-like_sf"/>
</dbReference>
<evidence type="ECO:0000313" key="13">
    <source>
        <dbReference type="EMBL" id="POH70241.1"/>
    </source>
</evidence>
<evidence type="ECO:0000313" key="12">
    <source>
        <dbReference type="EMBL" id="POH60472.1"/>
    </source>
</evidence>
<evidence type="ECO:0000313" key="15">
    <source>
        <dbReference type="Proteomes" id="UP000237340"/>
    </source>
</evidence>
<dbReference type="Gene3D" id="1.10.3720.10">
    <property type="entry name" value="MetI-like"/>
    <property type="match status" value="1"/>
</dbReference>
<keyword evidence="7 10" id="KW-0812">Transmembrane</keyword>
<evidence type="ECO:0000256" key="1">
    <source>
        <dbReference type="ARBA" id="ARBA00003510"/>
    </source>
</evidence>
<keyword evidence="8 10" id="KW-1133">Transmembrane helix</keyword>
<comment type="similarity">
    <text evidence="3 10">Belongs to the binding-protein-dependent transport system permease family. CysTW subfamily.</text>
</comment>
<feature type="transmembrane region" description="Helical" evidence="10">
    <location>
        <begin position="332"/>
        <end position="354"/>
    </location>
</feature>
<keyword evidence="6" id="KW-0592">Phosphate transport</keyword>
<dbReference type="OrthoDB" id="9775069at2"/>
<feature type="transmembrane region" description="Helical" evidence="10">
    <location>
        <begin position="261"/>
        <end position="282"/>
    </location>
</feature>
<feature type="transmembrane region" description="Helical" evidence="10">
    <location>
        <begin position="54"/>
        <end position="75"/>
    </location>
</feature>
<feature type="domain" description="ABC transmembrane type-1" evidence="11">
    <location>
        <begin position="141"/>
        <end position="350"/>
    </location>
</feature>
<feature type="transmembrane region" description="Helical" evidence="10">
    <location>
        <begin position="137"/>
        <end position="166"/>
    </location>
</feature>
<dbReference type="GO" id="GO:0005315">
    <property type="term" value="F:phosphate transmembrane transporter activity"/>
    <property type="evidence" value="ECO:0007669"/>
    <property type="project" value="InterPro"/>
</dbReference>
<evidence type="ECO:0000256" key="6">
    <source>
        <dbReference type="ARBA" id="ARBA00022592"/>
    </source>
</evidence>
<comment type="function">
    <text evidence="1">Part of the binding-protein-dependent transport system for phosphate; probably responsible for the translocation of the substrate across the membrane.</text>
</comment>
<dbReference type="Proteomes" id="UP000237340">
    <property type="component" value="Unassembled WGS sequence"/>
</dbReference>
<dbReference type="Pfam" id="PF00528">
    <property type="entry name" value="BPD_transp_1"/>
    <property type="match status" value="1"/>
</dbReference>
<dbReference type="EMBL" id="PPXF01000060">
    <property type="protein sequence ID" value="POH60472.1"/>
    <property type="molecule type" value="Genomic_DNA"/>
</dbReference>
<protein>
    <recommendedName>
        <fullName evidence="10">Phosphate transport system permease protein PstA</fullName>
    </recommendedName>
</protein>
<accession>A0A2S3ZNQ3</accession>
<evidence type="ECO:0000256" key="4">
    <source>
        <dbReference type="ARBA" id="ARBA00022448"/>
    </source>
</evidence>
<proteinExistence type="inferred from homology"/>
<sequence length="363" mass="38703">MSITMTASSPVTNSLTAGKLPKNAPMMVLAASWLVVGAIFAVIFLSGATESFNWAGTLFFGTVLYCIALFLFSYFVEGTRRAKDRLVTALVTIAFVVALIPLISLVGTTIVNGLPAFMTPTFFTESQRNVVGAGGGALHAIVGTLFVTGLATLISVPIGLLTAIYLTEYGRGRLARGITFFVDVMTGIPSIVAGLFAYALFSLLFNDPGIRFGFGGSVALSVLMIPVVVRSSEEMLKLVPNELREAAYALGVPKWLTIVKVVLPTSLAGIVTGIMISISRVIGETAPLLIVAGFTASMNYDLFNERMMTLPVFVYNQYASQGADSQAYIDRAWAGALTLIVIVMLLNLVARLVARTFSPKLGR</sequence>
<keyword evidence="4" id="KW-0813">Transport</keyword>
<evidence type="ECO:0000256" key="3">
    <source>
        <dbReference type="ARBA" id="ARBA00007069"/>
    </source>
</evidence>
<dbReference type="EMBL" id="PPXD01000001">
    <property type="protein sequence ID" value="POH70241.1"/>
    <property type="molecule type" value="Genomic_DNA"/>
</dbReference>
<accession>A0A2S3Z6H0</accession>
<evidence type="ECO:0000259" key="11">
    <source>
        <dbReference type="PROSITE" id="PS50928"/>
    </source>
</evidence>
<comment type="subcellular location">
    <subcellularLocation>
        <location evidence="2 10">Cell membrane</location>
        <topology evidence="2 10">Multi-pass membrane protein</topology>
    </subcellularLocation>
</comment>
<evidence type="ECO:0000256" key="10">
    <source>
        <dbReference type="RuleBase" id="RU363043"/>
    </source>
</evidence>
<reference evidence="14 15" key="1">
    <citation type="submission" date="2018-01" db="EMBL/GenBank/DDBJ databases">
        <title>Cryobacterium sp. nov., from glaciers in China.</title>
        <authorList>
            <person name="Liu Q."/>
            <person name="Xin Y.-H."/>
        </authorList>
    </citation>
    <scope>NUCLEOTIDE SEQUENCE [LARGE SCALE GENOMIC DNA]</scope>
    <source>
        <strain evidence="12 14">TMB1-8</strain>
        <strain evidence="13 15">TMN-42</strain>
    </source>
</reference>
<feature type="transmembrane region" description="Helical" evidence="10">
    <location>
        <begin position="178"/>
        <end position="204"/>
    </location>
</feature>
<dbReference type="PANTHER" id="PTHR42922">
    <property type="entry name" value="PHOSPHATE TRANSPORT SYSTEM PERMEASE PROTEIN PSTA"/>
    <property type="match status" value="1"/>
</dbReference>
<feature type="transmembrane region" description="Helical" evidence="10">
    <location>
        <begin position="28"/>
        <end position="48"/>
    </location>
</feature>
<feature type="transmembrane region" description="Helical" evidence="10">
    <location>
        <begin position="87"/>
        <end position="117"/>
    </location>
</feature>
<dbReference type="Proteomes" id="UP000237104">
    <property type="component" value="Unassembled WGS sequence"/>
</dbReference>
<dbReference type="InterPro" id="IPR000515">
    <property type="entry name" value="MetI-like"/>
</dbReference>
<dbReference type="InterPro" id="IPR005672">
    <property type="entry name" value="Phosphate_PstA"/>
</dbReference>
<dbReference type="CDD" id="cd06261">
    <property type="entry name" value="TM_PBP2"/>
    <property type="match status" value="1"/>
</dbReference>